<comment type="caution">
    <text evidence="3">The sequence shown here is derived from an EMBL/GenBank/DDBJ whole genome shotgun (WGS) entry which is preliminary data.</text>
</comment>
<dbReference type="SUPFAM" id="SSF47473">
    <property type="entry name" value="EF-hand"/>
    <property type="match status" value="1"/>
</dbReference>
<dbReference type="Pfam" id="PF13499">
    <property type="entry name" value="EF-hand_7"/>
    <property type="match status" value="1"/>
</dbReference>
<dbReference type="GO" id="GO:0005509">
    <property type="term" value="F:calcium ion binding"/>
    <property type="evidence" value="ECO:0007669"/>
    <property type="project" value="InterPro"/>
</dbReference>
<dbReference type="PANTHER" id="PTHR34574:SF10">
    <property type="entry name" value="OS09G0482800 PROTEIN"/>
    <property type="match status" value="1"/>
</dbReference>
<sequence>MIKQKPQISIKKIFKPNSHSENYNKSIQLKMSVEIIDASTIRNFLKDERFFTKSIEERFSMIDSNHDGRLSYAEMVKELEKLKVNETHFGVAGNGLTKHELGQLYQGLFANFDHNANGLMDSEEYKLEVREMMLAIAKGLGFLPVQMVLEEGSFLKVAVERERIVKVET</sequence>
<accession>A0AAV8GKP2</accession>
<name>A0AAV8GKP2_9POAL</name>
<keyword evidence="4" id="KW-1185">Reference proteome</keyword>
<gene>
    <name evidence="3" type="ORF">LUZ62_017416</name>
</gene>
<dbReference type="Proteomes" id="UP001140206">
    <property type="component" value="Chromosome 1"/>
</dbReference>
<reference evidence="3" key="1">
    <citation type="submission" date="2022-08" db="EMBL/GenBank/DDBJ databases">
        <authorList>
            <person name="Marques A."/>
        </authorList>
    </citation>
    <scope>NUCLEOTIDE SEQUENCE</scope>
    <source>
        <strain evidence="3">RhyPub2mFocal</strain>
        <tissue evidence="3">Leaves</tissue>
    </source>
</reference>
<evidence type="ECO:0000313" key="3">
    <source>
        <dbReference type="EMBL" id="KAJ4804850.1"/>
    </source>
</evidence>
<dbReference type="InterPro" id="IPR018247">
    <property type="entry name" value="EF_Hand_1_Ca_BS"/>
</dbReference>
<dbReference type="PROSITE" id="PS50222">
    <property type="entry name" value="EF_HAND_2"/>
    <property type="match status" value="1"/>
</dbReference>
<dbReference type="PROSITE" id="PS00018">
    <property type="entry name" value="EF_HAND_1"/>
    <property type="match status" value="2"/>
</dbReference>
<evidence type="ECO:0000313" key="4">
    <source>
        <dbReference type="Proteomes" id="UP001140206"/>
    </source>
</evidence>
<evidence type="ECO:0000259" key="2">
    <source>
        <dbReference type="PROSITE" id="PS50222"/>
    </source>
</evidence>
<evidence type="ECO:0000256" key="1">
    <source>
        <dbReference type="ARBA" id="ARBA00022837"/>
    </source>
</evidence>
<dbReference type="InterPro" id="IPR002048">
    <property type="entry name" value="EF_hand_dom"/>
</dbReference>
<organism evidence="3 4">
    <name type="scientific">Rhynchospora pubera</name>
    <dbReference type="NCBI Taxonomy" id="906938"/>
    <lineage>
        <taxon>Eukaryota</taxon>
        <taxon>Viridiplantae</taxon>
        <taxon>Streptophyta</taxon>
        <taxon>Embryophyta</taxon>
        <taxon>Tracheophyta</taxon>
        <taxon>Spermatophyta</taxon>
        <taxon>Magnoliopsida</taxon>
        <taxon>Liliopsida</taxon>
        <taxon>Poales</taxon>
        <taxon>Cyperaceae</taxon>
        <taxon>Cyperoideae</taxon>
        <taxon>Rhynchosporeae</taxon>
        <taxon>Rhynchospora</taxon>
    </lineage>
</organism>
<dbReference type="Gene3D" id="1.10.238.10">
    <property type="entry name" value="EF-hand"/>
    <property type="match status" value="1"/>
</dbReference>
<protein>
    <submittedName>
        <fullName evidence="3">Calcium-binding EF-hand family protein-like</fullName>
    </submittedName>
</protein>
<dbReference type="InterPro" id="IPR011992">
    <property type="entry name" value="EF-hand-dom_pair"/>
</dbReference>
<dbReference type="EMBL" id="JAMFTS010000001">
    <property type="protein sequence ID" value="KAJ4804850.1"/>
    <property type="molecule type" value="Genomic_DNA"/>
</dbReference>
<feature type="domain" description="EF-hand" evidence="2">
    <location>
        <begin position="50"/>
        <end position="85"/>
    </location>
</feature>
<keyword evidence="1" id="KW-0106">Calcium</keyword>
<dbReference type="AlphaFoldDB" id="A0AAV8GKP2"/>
<dbReference type="PANTHER" id="PTHR34574">
    <property type="entry name" value="CALCIUM-BINDING EF-HAND FAMILY PROTEIN-RELATED"/>
    <property type="match status" value="1"/>
</dbReference>
<proteinExistence type="predicted"/>